<dbReference type="InterPro" id="IPR036942">
    <property type="entry name" value="Beta-barrel_TonB_sf"/>
</dbReference>
<comment type="caution">
    <text evidence="13">The sequence shown here is derived from an EMBL/GenBank/DDBJ whole genome shotgun (WGS) entry which is preliminary data.</text>
</comment>
<dbReference type="Gene3D" id="2.40.170.20">
    <property type="entry name" value="TonB-dependent receptor, beta-barrel domain"/>
    <property type="match status" value="1"/>
</dbReference>
<dbReference type="AlphaFoldDB" id="A0A7X1FVJ2"/>
<evidence type="ECO:0000256" key="9">
    <source>
        <dbReference type="RuleBase" id="RU003357"/>
    </source>
</evidence>
<keyword evidence="7 8" id="KW-0998">Cell outer membrane</keyword>
<dbReference type="CDD" id="cd01347">
    <property type="entry name" value="ligand_gated_channel"/>
    <property type="match status" value="1"/>
</dbReference>
<dbReference type="InterPro" id="IPR037066">
    <property type="entry name" value="Plug_dom_sf"/>
</dbReference>
<protein>
    <submittedName>
        <fullName evidence="13">TonB-dependent receptor</fullName>
    </submittedName>
</protein>
<keyword evidence="13" id="KW-0675">Receptor</keyword>
<dbReference type="Gene3D" id="2.170.130.10">
    <property type="entry name" value="TonB-dependent receptor, plug domain"/>
    <property type="match status" value="1"/>
</dbReference>
<keyword evidence="10" id="KW-0732">Signal</keyword>
<keyword evidence="14" id="KW-1185">Reference proteome</keyword>
<evidence type="ECO:0000313" key="14">
    <source>
        <dbReference type="Proteomes" id="UP000566813"/>
    </source>
</evidence>
<evidence type="ECO:0000256" key="2">
    <source>
        <dbReference type="ARBA" id="ARBA00022448"/>
    </source>
</evidence>
<evidence type="ECO:0000256" key="6">
    <source>
        <dbReference type="ARBA" id="ARBA00023136"/>
    </source>
</evidence>
<proteinExistence type="inferred from homology"/>
<comment type="similarity">
    <text evidence="8 9">Belongs to the TonB-dependent receptor family.</text>
</comment>
<organism evidence="13 14">
    <name type="scientific">Novosphingobium flavum</name>
    <dbReference type="NCBI Taxonomy" id="1778672"/>
    <lineage>
        <taxon>Bacteria</taxon>
        <taxon>Pseudomonadati</taxon>
        <taxon>Pseudomonadota</taxon>
        <taxon>Alphaproteobacteria</taxon>
        <taxon>Sphingomonadales</taxon>
        <taxon>Sphingomonadaceae</taxon>
        <taxon>Novosphingobium</taxon>
    </lineage>
</organism>
<feature type="domain" description="TonB-dependent receptor plug" evidence="12">
    <location>
        <begin position="50"/>
        <end position="170"/>
    </location>
</feature>
<dbReference type="SUPFAM" id="SSF56935">
    <property type="entry name" value="Porins"/>
    <property type="match status" value="1"/>
</dbReference>
<dbReference type="InterPro" id="IPR000531">
    <property type="entry name" value="Beta-barrel_TonB"/>
</dbReference>
<dbReference type="EMBL" id="JACLAW010000015">
    <property type="protein sequence ID" value="MBC2667162.1"/>
    <property type="molecule type" value="Genomic_DNA"/>
</dbReference>
<keyword evidence="2 8" id="KW-0813">Transport</keyword>
<keyword evidence="4 8" id="KW-0812">Transmembrane</keyword>
<evidence type="ECO:0000256" key="4">
    <source>
        <dbReference type="ARBA" id="ARBA00022692"/>
    </source>
</evidence>
<name>A0A7X1FVJ2_9SPHN</name>
<reference evidence="13 14" key="1">
    <citation type="submission" date="2020-08" db="EMBL/GenBank/DDBJ databases">
        <title>The genome sequence of type strain Novosphingobium flavum NBRC 111647.</title>
        <authorList>
            <person name="Liu Y."/>
        </authorList>
    </citation>
    <scope>NUCLEOTIDE SEQUENCE [LARGE SCALE GENOMIC DNA]</scope>
    <source>
        <strain evidence="13 14">NBRC 111647</strain>
    </source>
</reference>
<gene>
    <name evidence="13" type="ORF">H7F51_16705</name>
</gene>
<dbReference type="Proteomes" id="UP000566813">
    <property type="component" value="Unassembled WGS sequence"/>
</dbReference>
<evidence type="ECO:0000259" key="12">
    <source>
        <dbReference type="Pfam" id="PF07715"/>
    </source>
</evidence>
<dbReference type="InterPro" id="IPR039426">
    <property type="entry name" value="TonB-dep_rcpt-like"/>
</dbReference>
<evidence type="ECO:0000256" key="7">
    <source>
        <dbReference type="ARBA" id="ARBA00023237"/>
    </source>
</evidence>
<feature type="domain" description="TonB-dependent receptor-like beta-barrel" evidence="11">
    <location>
        <begin position="257"/>
        <end position="741"/>
    </location>
</feature>
<keyword evidence="6 8" id="KW-0472">Membrane</keyword>
<evidence type="ECO:0000256" key="10">
    <source>
        <dbReference type="SAM" id="SignalP"/>
    </source>
</evidence>
<feature type="signal peptide" evidence="10">
    <location>
        <begin position="1"/>
        <end position="21"/>
    </location>
</feature>
<dbReference type="Pfam" id="PF00593">
    <property type="entry name" value="TonB_dep_Rec_b-barrel"/>
    <property type="match status" value="1"/>
</dbReference>
<evidence type="ECO:0000313" key="13">
    <source>
        <dbReference type="EMBL" id="MBC2667162.1"/>
    </source>
</evidence>
<dbReference type="PANTHER" id="PTHR47234">
    <property type="match status" value="1"/>
</dbReference>
<dbReference type="PANTHER" id="PTHR47234:SF3">
    <property type="entry name" value="SECRETIN_TONB SHORT N-TERMINAL DOMAIN-CONTAINING PROTEIN"/>
    <property type="match status" value="1"/>
</dbReference>
<feature type="chain" id="PRO_5031250506" evidence="10">
    <location>
        <begin position="22"/>
        <end position="783"/>
    </location>
</feature>
<dbReference type="PROSITE" id="PS52016">
    <property type="entry name" value="TONB_DEPENDENT_REC_3"/>
    <property type="match status" value="1"/>
</dbReference>
<dbReference type="RefSeq" id="WP_185665458.1">
    <property type="nucleotide sequence ID" value="NZ_JACLAW010000015.1"/>
</dbReference>
<accession>A0A7X1FVJ2</accession>
<evidence type="ECO:0000256" key="5">
    <source>
        <dbReference type="ARBA" id="ARBA00023077"/>
    </source>
</evidence>
<sequence length="783" mass="83539">MTALFLGSAAAALSVPGHAQAQTAPAEATDGADSQDVIVVTGTRDPSQTVRNSISPISVVSGDALRSTGKADLQDALVQLSPSITRPRISNGAGNLVEKINLRTLSSNQTLILVNGKRRHTTAVVADTPGIENGSSPVDLGMIPTSAIDHVEILLDGAAAIYGSDAIAGVINIILKSNSEGGEFNAQNGLYYRGDGFSSSESVNYGMKLGAGGFVSLSAEYRHQDHTNRSETDTRVGKDVSRYFGMPASDRITLGLNAGYDLSSDIHAYAFGTFGHRYGESYQNYRLPSQAPALIPNGLNPLVKDLEDDFSITAGIKGEMGDWAWDISSTYGGDWNNYTLQDSMNQSLYKATGSTPFYFYVAGYATKQWTTDASLRRNFDLGLAAPLSITVGGQYRKDWYRTTAGDPNSYYGAGTDGVSGLSPSNAVSASRTVKAAYVDVSTKPLRDLQVALSGRYEDYTISGNVLTGKASLRYDFSPVFAVRGTVSNGFRAPSMGEQYFTKVGVTSLGASGTLGYSTPGGKLLGAPALKPEKSMNYSASLLINPSSRLHFAVDAYEITIRNRIVNAGTVSGATAIAALAAQGIQVNAGSTAVTVSYFTNAADTKTRGLDFTGSYHLPLGSGNSIDFSVAANFNHTDVLKVYNNLLGSPLLNTQTAAYISTYFPKNKFVFGMNAKLGQFGINLQEIRWGPSWTQRQFYSGPNANSITVFYPFHNDVRWQTNLELSANPTDRIRVALGANNLFNAYPNRAPAETVFAGVANYEQVGQGLDVQGGSYYASVRVKF</sequence>
<dbReference type="Pfam" id="PF07715">
    <property type="entry name" value="Plug"/>
    <property type="match status" value="1"/>
</dbReference>
<evidence type="ECO:0000256" key="3">
    <source>
        <dbReference type="ARBA" id="ARBA00022452"/>
    </source>
</evidence>
<dbReference type="GO" id="GO:0009279">
    <property type="term" value="C:cell outer membrane"/>
    <property type="evidence" value="ECO:0007669"/>
    <property type="project" value="UniProtKB-SubCell"/>
</dbReference>
<comment type="subcellular location">
    <subcellularLocation>
        <location evidence="1 8">Cell outer membrane</location>
        <topology evidence="1 8">Multi-pass membrane protein</topology>
    </subcellularLocation>
</comment>
<evidence type="ECO:0000256" key="8">
    <source>
        <dbReference type="PROSITE-ProRule" id="PRU01360"/>
    </source>
</evidence>
<keyword evidence="5 9" id="KW-0798">TonB box</keyword>
<dbReference type="InterPro" id="IPR012910">
    <property type="entry name" value="Plug_dom"/>
</dbReference>
<evidence type="ECO:0000259" key="11">
    <source>
        <dbReference type="Pfam" id="PF00593"/>
    </source>
</evidence>
<keyword evidence="3 8" id="KW-1134">Transmembrane beta strand</keyword>
<evidence type="ECO:0000256" key="1">
    <source>
        <dbReference type="ARBA" id="ARBA00004571"/>
    </source>
</evidence>